<proteinExistence type="predicted"/>
<dbReference type="RefSeq" id="WP_206230843.1">
    <property type="nucleotide sequence ID" value="NZ_JAFIWB010000029.1"/>
</dbReference>
<feature type="domain" description="XdhC- CoxI" evidence="2">
    <location>
        <begin position="15"/>
        <end position="74"/>
    </location>
</feature>
<dbReference type="EMBL" id="JAFIWB010000029">
    <property type="protein sequence ID" value="MBN6104391.1"/>
    <property type="molecule type" value="Genomic_DNA"/>
</dbReference>
<gene>
    <name evidence="4" type="ORF">JR064_19690</name>
</gene>
<organism evidence="4 5">
    <name type="scientific">Xanthomonas bonasiae</name>
    <dbReference type="NCBI Taxonomy" id="2810351"/>
    <lineage>
        <taxon>Bacteria</taxon>
        <taxon>Pseudomonadati</taxon>
        <taxon>Pseudomonadota</taxon>
        <taxon>Gammaproteobacteria</taxon>
        <taxon>Lysobacterales</taxon>
        <taxon>Lysobacteraceae</taxon>
        <taxon>Xanthomonas</taxon>
    </lineage>
</organism>
<evidence type="ECO:0000313" key="4">
    <source>
        <dbReference type="EMBL" id="MBN6104391.1"/>
    </source>
</evidence>
<comment type="caution">
    <text evidence="4">The sequence shown here is derived from an EMBL/GenBank/DDBJ whole genome shotgun (WGS) entry which is preliminary data.</text>
</comment>
<dbReference type="Proteomes" id="UP000695802">
    <property type="component" value="Unassembled WGS sequence"/>
</dbReference>
<sequence length="357" mass="37309">MSAARHCFHDAIAACRQRTPAVLAVAMATEGSTYAHAGAVALFGADGAQQGWLSGGCLEPEIARCAAAAAAAGELAWMDIDTRDDEDLLSGSAVGCRGRLHLALLPLRALPGFERLAQAWLQRRGALRLTLDADGGIVAAVAGETLQWRLRCQGWAGAAACGGQVQVPPPPRVSVFGAGPETAVLLPLLRQLGWMTTLVEQRPRWAGQAALADQALACTPTRALDECADSDAALVMHHHFELDREALAALAASAIPFVGLLGPARRREDLFRLLRPQQHAQLLPRLHSPIGLRLGGSGAEAIALSIAAQLQGTRSMQRAGAIPEPNRCSVTRLHGGDVASAPPAPLRADSGARGAAR</sequence>
<dbReference type="PANTHER" id="PTHR30388">
    <property type="entry name" value="ALDEHYDE OXIDOREDUCTASE MOLYBDENUM COFACTOR ASSEMBLY PROTEIN"/>
    <property type="match status" value="1"/>
</dbReference>
<evidence type="ECO:0000259" key="3">
    <source>
        <dbReference type="Pfam" id="PF13478"/>
    </source>
</evidence>
<dbReference type="Pfam" id="PF13478">
    <property type="entry name" value="XdhC_C"/>
    <property type="match status" value="1"/>
</dbReference>
<dbReference type="Gene3D" id="3.40.50.720">
    <property type="entry name" value="NAD(P)-binding Rossmann-like Domain"/>
    <property type="match status" value="1"/>
</dbReference>
<accession>A0ABS3B7C3</accession>
<feature type="region of interest" description="Disordered" evidence="1">
    <location>
        <begin position="333"/>
        <end position="357"/>
    </location>
</feature>
<dbReference type="Pfam" id="PF02625">
    <property type="entry name" value="XdhC_CoxI"/>
    <property type="match status" value="1"/>
</dbReference>
<dbReference type="InterPro" id="IPR052698">
    <property type="entry name" value="MoCofactor_Util/Proc"/>
</dbReference>
<keyword evidence="5" id="KW-1185">Reference proteome</keyword>
<reference evidence="4 5" key="1">
    <citation type="submission" date="2021-02" db="EMBL/GenBank/DDBJ databases">
        <title>Taxonomically Unique Crown Gall-Associated Xanthomonas Stains Have Deficiency in Virulence Repertories.</title>
        <authorList>
            <person name="Mafakheri H."/>
            <person name="Taghavi S.M."/>
            <person name="Dimkic I."/>
            <person name="Nemanja K."/>
            <person name="Osdaghi E."/>
        </authorList>
    </citation>
    <scope>NUCLEOTIDE SEQUENCE [LARGE SCALE GENOMIC DNA]</scope>
    <source>
        <strain evidence="4 5">FX4</strain>
    </source>
</reference>
<name>A0ABS3B7C3_9XANT</name>
<dbReference type="PANTHER" id="PTHR30388:SF6">
    <property type="entry name" value="XANTHINE DEHYDROGENASE SUBUNIT A-RELATED"/>
    <property type="match status" value="1"/>
</dbReference>
<evidence type="ECO:0000259" key="2">
    <source>
        <dbReference type="Pfam" id="PF02625"/>
    </source>
</evidence>
<feature type="domain" description="XdhC Rossmann" evidence="3">
    <location>
        <begin position="174"/>
        <end position="310"/>
    </location>
</feature>
<protein>
    <submittedName>
        <fullName evidence="4">XdhC family protein</fullName>
    </submittedName>
</protein>
<dbReference type="InterPro" id="IPR027051">
    <property type="entry name" value="XdhC_Rossmann_dom"/>
</dbReference>
<evidence type="ECO:0000256" key="1">
    <source>
        <dbReference type="SAM" id="MobiDB-lite"/>
    </source>
</evidence>
<evidence type="ECO:0000313" key="5">
    <source>
        <dbReference type="Proteomes" id="UP000695802"/>
    </source>
</evidence>
<dbReference type="InterPro" id="IPR003777">
    <property type="entry name" value="XdhC_CoxI"/>
</dbReference>